<keyword evidence="4 5" id="KW-0472">Membrane</keyword>
<accession>A0A8J2QQK7</accession>
<dbReference type="Gene3D" id="1.20.1250.20">
    <property type="entry name" value="MFS general substrate transporter like domains"/>
    <property type="match status" value="1"/>
</dbReference>
<keyword evidence="3 5" id="KW-1133">Transmembrane helix</keyword>
<dbReference type="InterPro" id="IPR036259">
    <property type="entry name" value="MFS_trans_sf"/>
</dbReference>
<feature type="transmembrane region" description="Helical" evidence="5">
    <location>
        <begin position="206"/>
        <end position="226"/>
    </location>
</feature>
<protein>
    <submittedName>
        <fullName evidence="7">(African queen) hypothetical protein</fullName>
    </submittedName>
</protein>
<dbReference type="AlphaFoldDB" id="A0A8J2QQK7"/>
<sequence length="474" mass="53119">MNTTNQPWFKQVQVTLRSRRSKKMYLANLIGHFGRWQLMICLTIPIIKFSSGWVQMAIVFLTPQTTFWCTDFGDNSTRTGENMTCYSECIKYSYDASPFNNTIISEWDLVCERGWLTSLTQMMLQLGILLGSILFGFFSDRYGRRKTLLLSVVGLIVFGFAVAFSPDYITFTTLRFLLGVATAGTMVVSFVLIMETIGPKYREVCGCLFQLPFIIGHATMPLFAYYNRSWDSYSLAMAVPPLIYLVFFFTAPESPRWLISMGKTDEATRVVTKVAEMNKIPTTKVEETIKSLSEEIRSKATTVNPHYGDLFRGSLMIKTISSCVIWMITGLTYYGFNQYVSQTSPNPFITVAAAGLIQIPSIFISIVLLKYFGRKTTIITFFVLGGLFVLALGLVSELFPTVVRNMSMGACSTCMRIGSMIAPFISNLSGTVPWMPTVIFGFAPLLGALICLMLPETKGTTLQDVIDSKEEQKT</sequence>
<evidence type="ECO:0000256" key="5">
    <source>
        <dbReference type="SAM" id="Phobius"/>
    </source>
</evidence>
<feature type="transmembrane region" description="Helical" evidence="5">
    <location>
        <begin position="348"/>
        <end position="369"/>
    </location>
</feature>
<feature type="transmembrane region" description="Helical" evidence="5">
    <location>
        <begin position="381"/>
        <end position="399"/>
    </location>
</feature>
<dbReference type="PANTHER" id="PTHR24064">
    <property type="entry name" value="SOLUTE CARRIER FAMILY 22 MEMBER"/>
    <property type="match status" value="1"/>
</dbReference>
<dbReference type="EMBL" id="CAKASE010000060">
    <property type="protein sequence ID" value="CAG9568415.1"/>
    <property type="molecule type" value="Genomic_DNA"/>
</dbReference>
<dbReference type="PROSITE" id="PS50850">
    <property type="entry name" value="MFS"/>
    <property type="match status" value="1"/>
</dbReference>
<dbReference type="Pfam" id="PF00083">
    <property type="entry name" value="Sugar_tr"/>
    <property type="match status" value="1"/>
</dbReference>
<evidence type="ECO:0000256" key="4">
    <source>
        <dbReference type="ARBA" id="ARBA00023136"/>
    </source>
</evidence>
<feature type="transmembrane region" description="Helical" evidence="5">
    <location>
        <begin position="25"/>
        <end position="47"/>
    </location>
</feature>
<gene>
    <name evidence="7" type="ORF">DCHRY22_LOCUS8296</name>
</gene>
<feature type="transmembrane region" description="Helical" evidence="5">
    <location>
        <begin position="434"/>
        <end position="454"/>
    </location>
</feature>
<name>A0A8J2QQK7_9NEOP</name>
<feature type="domain" description="Major facilitator superfamily (MFS) profile" evidence="6">
    <location>
        <begin position="40"/>
        <end position="474"/>
    </location>
</feature>
<evidence type="ECO:0000256" key="2">
    <source>
        <dbReference type="ARBA" id="ARBA00022692"/>
    </source>
</evidence>
<keyword evidence="2 5" id="KW-0812">Transmembrane</keyword>
<keyword evidence="8" id="KW-1185">Reference proteome</keyword>
<evidence type="ECO:0000256" key="1">
    <source>
        <dbReference type="ARBA" id="ARBA00004141"/>
    </source>
</evidence>
<proteinExistence type="predicted"/>
<reference evidence="7" key="1">
    <citation type="submission" date="2021-09" db="EMBL/GenBank/DDBJ databases">
        <authorList>
            <person name="Martin H S."/>
        </authorList>
    </citation>
    <scope>NUCLEOTIDE SEQUENCE</scope>
</reference>
<evidence type="ECO:0000256" key="3">
    <source>
        <dbReference type="ARBA" id="ARBA00022989"/>
    </source>
</evidence>
<feature type="transmembrane region" description="Helical" evidence="5">
    <location>
        <begin position="147"/>
        <end position="164"/>
    </location>
</feature>
<dbReference type="GO" id="GO:0022857">
    <property type="term" value="F:transmembrane transporter activity"/>
    <property type="evidence" value="ECO:0007669"/>
    <property type="project" value="InterPro"/>
</dbReference>
<comment type="subcellular location">
    <subcellularLocation>
        <location evidence="1">Membrane</location>
        <topology evidence="1">Multi-pass membrane protein</topology>
    </subcellularLocation>
</comment>
<feature type="transmembrane region" description="Helical" evidence="5">
    <location>
        <begin position="315"/>
        <end position="336"/>
    </location>
</feature>
<dbReference type="Proteomes" id="UP000789524">
    <property type="component" value="Unassembled WGS sequence"/>
</dbReference>
<feature type="transmembrane region" description="Helical" evidence="5">
    <location>
        <begin position="115"/>
        <end position="135"/>
    </location>
</feature>
<feature type="transmembrane region" description="Helical" evidence="5">
    <location>
        <begin position="176"/>
        <end position="194"/>
    </location>
</feature>
<evidence type="ECO:0000259" key="6">
    <source>
        <dbReference type="PROSITE" id="PS50850"/>
    </source>
</evidence>
<comment type="caution">
    <text evidence="7">The sequence shown here is derived from an EMBL/GenBank/DDBJ whole genome shotgun (WGS) entry which is preliminary data.</text>
</comment>
<evidence type="ECO:0000313" key="8">
    <source>
        <dbReference type="Proteomes" id="UP000789524"/>
    </source>
</evidence>
<dbReference type="CDD" id="cd17317">
    <property type="entry name" value="MFS_SLC22"/>
    <property type="match status" value="1"/>
</dbReference>
<evidence type="ECO:0000313" key="7">
    <source>
        <dbReference type="EMBL" id="CAG9568415.1"/>
    </source>
</evidence>
<dbReference type="SUPFAM" id="SSF103473">
    <property type="entry name" value="MFS general substrate transporter"/>
    <property type="match status" value="1"/>
</dbReference>
<dbReference type="InterPro" id="IPR005828">
    <property type="entry name" value="MFS_sugar_transport-like"/>
</dbReference>
<organism evidence="7 8">
    <name type="scientific">Danaus chrysippus</name>
    <name type="common">African queen</name>
    <dbReference type="NCBI Taxonomy" id="151541"/>
    <lineage>
        <taxon>Eukaryota</taxon>
        <taxon>Metazoa</taxon>
        <taxon>Ecdysozoa</taxon>
        <taxon>Arthropoda</taxon>
        <taxon>Hexapoda</taxon>
        <taxon>Insecta</taxon>
        <taxon>Pterygota</taxon>
        <taxon>Neoptera</taxon>
        <taxon>Endopterygota</taxon>
        <taxon>Lepidoptera</taxon>
        <taxon>Glossata</taxon>
        <taxon>Ditrysia</taxon>
        <taxon>Papilionoidea</taxon>
        <taxon>Nymphalidae</taxon>
        <taxon>Danainae</taxon>
        <taxon>Danaini</taxon>
        <taxon>Danaina</taxon>
        <taxon>Danaus</taxon>
        <taxon>Anosia</taxon>
    </lineage>
</organism>
<dbReference type="OrthoDB" id="5296287at2759"/>
<dbReference type="InterPro" id="IPR020846">
    <property type="entry name" value="MFS_dom"/>
</dbReference>
<feature type="transmembrane region" description="Helical" evidence="5">
    <location>
        <begin position="232"/>
        <end position="251"/>
    </location>
</feature>
<dbReference type="GO" id="GO:0016020">
    <property type="term" value="C:membrane"/>
    <property type="evidence" value="ECO:0007669"/>
    <property type="project" value="UniProtKB-SubCell"/>
</dbReference>